<reference evidence="4" key="1">
    <citation type="submission" date="2021-10" db="EMBL/GenBank/DDBJ databases">
        <title>Tropical sea cucumber genome reveals ecological adaptation and Cuvierian tubules defense mechanism.</title>
        <authorList>
            <person name="Chen T."/>
        </authorList>
    </citation>
    <scope>NUCLEOTIDE SEQUENCE</scope>
    <source>
        <strain evidence="4">Nanhai2018</strain>
        <tissue evidence="4">Muscle</tissue>
    </source>
</reference>
<dbReference type="Proteomes" id="UP001152320">
    <property type="component" value="Chromosome 5"/>
</dbReference>
<dbReference type="GO" id="GO:0006351">
    <property type="term" value="P:DNA-templated transcription"/>
    <property type="evidence" value="ECO:0007669"/>
    <property type="project" value="InterPro"/>
</dbReference>
<dbReference type="EMBL" id="JAIZAY010000005">
    <property type="protein sequence ID" value="KAJ8041842.1"/>
    <property type="molecule type" value="Genomic_DNA"/>
</dbReference>
<feature type="region of interest" description="Disordered" evidence="1">
    <location>
        <begin position="197"/>
        <end position="275"/>
    </location>
</feature>
<keyword evidence="2" id="KW-1133">Transmembrane helix</keyword>
<keyword evidence="5" id="KW-1185">Reference proteome</keyword>
<dbReference type="OrthoDB" id="10032067at2759"/>
<dbReference type="SUPFAM" id="SSF57959">
    <property type="entry name" value="Leucine zipper domain"/>
    <property type="match status" value="1"/>
</dbReference>
<comment type="caution">
    <text evidence="4">The sequence shown here is derived from an EMBL/GenBank/DDBJ whole genome shotgun (WGS) entry which is preliminary data.</text>
</comment>
<accession>A0A9Q1CBF9</accession>
<dbReference type="AlphaFoldDB" id="A0A9Q1CBF9"/>
<organism evidence="4 5">
    <name type="scientific">Holothuria leucospilota</name>
    <name type="common">Black long sea cucumber</name>
    <name type="synonym">Mertensiothuria leucospilota</name>
    <dbReference type="NCBI Taxonomy" id="206669"/>
    <lineage>
        <taxon>Eukaryota</taxon>
        <taxon>Metazoa</taxon>
        <taxon>Echinodermata</taxon>
        <taxon>Eleutherozoa</taxon>
        <taxon>Echinozoa</taxon>
        <taxon>Holothuroidea</taxon>
        <taxon>Aspidochirotacea</taxon>
        <taxon>Aspidochirotida</taxon>
        <taxon>Holothuriidae</taxon>
        <taxon>Holothuria</taxon>
    </lineage>
</organism>
<dbReference type="PROSITE" id="PS50217">
    <property type="entry name" value="BZIP"/>
    <property type="match status" value="1"/>
</dbReference>
<proteinExistence type="predicted"/>
<dbReference type="InterPro" id="IPR031106">
    <property type="entry name" value="C/EBP"/>
</dbReference>
<feature type="compositionally biased region" description="Basic and acidic residues" evidence="1">
    <location>
        <begin position="259"/>
        <end position="268"/>
    </location>
</feature>
<dbReference type="InterPro" id="IPR046347">
    <property type="entry name" value="bZIP_sf"/>
</dbReference>
<dbReference type="PANTHER" id="PTHR23334">
    <property type="entry name" value="CCAAT/ENHANCER BINDING PROTEIN"/>
    <property type="match status" value="1"/>
</dbReference>
<feature type="domain" description="BZIP" evidence="3">
    <location>
        <begin position="239"/>
        <end position="302"/>
    </location>
</feature>
<evidence type="ECO:0000256" key="1">
    <source>
        <dbReference type="SAM" id="MobiDB-lite"/>
    </source>
</evidence>
<evidence type="ECO:0000313" key="5">
    <source>
        <dbReference type="Proteomes" id="UP001152320"/>
    </source>
</evidence>
<sequence length="417" mass="46346">MDTSDSFYEFDAIESTFTDSKRNCAQSNLFQNQDDALKFGDLGLYNEESIDLEQYLHLGNTPPNGNGDELLKQFGAYSSSPPVTLSIKPNVASNKQGSLFSNGLDRVTFSTANSDSTHTEPRVVQAAFSSPATTTQLGFQIKQEIEEHSVPEFEEPVPMPPGEEQAVLIAQGDQGNHLGGQQTYLFATLTSSNGEDVVTTSSAAEPYKPANSMTNVEANDNNGANSAKKRQRPPLDKESEEYRNKRMRNNIAVRKSREKSKARNRDLQGKVQSLQSENEKLNKKVELLTKELTVLRSLFTTVKPSSAISDRKTVDCSWMKNPPFFDPTWDQTPNFRLLSFIASNATAFIHSAIVPVTWLVTLRDKTYRLAEERKVYCNCIIHVLIPSISFTIEPPLELVKAGSCYGQLPGKRNSVIC</sequence>
<dbReference type="GO" id="GO:0000981">
    <property type="term" value="F:DNA-binding transcription factor activity, RNA polymerase II-specific"/>
    <property type="evidence" value="ECO:0007669"/>
    <property type="project" value="TreeGrafter"/>
</dbReference>
<gene>
    <name evidence="4" type="ORF">HOLleu_12763</name>
</gene>
<feature type="compositionally biased region" description="Polar residues" evidence="1">
    <location>
        <begin position="211"/>
        <end position="225"/>
    </location>
</feature>
<evidence type="ECO:0000259" key="3">
    <source>
        <dbReference type="PROSITE" id="PS50217"/>
    </source>
</evidence>
<keyword evidence="2" id="KW-0472">Membrane</keyword>
<dbReference type="GO" id="GO:0000978">
    <property type="term" value="F:RNA polymerase II cis-regulatory region sequence-specific DNA binding"/>
    <property type="evidence" value="ECO:0007669"/>
    <property type="project" value="TreeGrafter"/>
</dbReference>
<dbReference type="PANTHER" id="PTHR23334:SF20">
    <property type="entry name" value="BASIC LEUCINE ZIPPER 24"/>
    <property type="match status" value="1"/>
</dbReference>
<dbReference type="CDD" id="cd14693">
    <property type="entry name" value="bZIP_CEBP"/>
    <property type="match status" value="1"/>
</dbReference>
<feature type="compositionally biased region" description="Basic and acidic residues" evidence="1">
    <location>
        <begin position="233"/>
        <end position="244"/>
    </location>
</feature>
<protein>
    <submittedName>
        <fullName evidence="4">CCAAT/enhancer-binding protein beta</fullName>
    </submittedName>
</protein>
<name>A0A9Q1CBF9_HOLLE</name>
<dbReference type="Pfam" id="PF07716">
    <property type="entry name" value="bZIP_2"/>
    <property type="match status" value="1"/>
</dbReference>
<evidence type="ECO:0000313" key="4">
    <source>
        <dbReference type="EMBL" id="KAJ8041842.1"/>
    </source>
</evidence>
<dbReference type="InterPro" id="IPR004827">
    <property type="entry name" value="bZIP"/>
</dbReference>
<keyword evidence="2" id="KW-0812">Transmembrane</keyword>
<dbReference type="SMART" id="SM00338">
    <property type="entry name" value="BRLZ"/>
    <property type="match status" value="1"/>
</dbReference>
<dbReference type="Gene3D" id="1.20.5.170">
    <property type="match status" value="1"/>
</dbReference>
<evidence type="ECO:0000256" key="2">
    <source>
        <dbReference type="SAM" id="Phobius"/>
    </source>
</evidence>
<feature type="transmembrane region" description="Helical" evidence="2">
    <location>
        <begin position="337"/>
        <end position="360"/>
    </location>
</feature>